<gene>
    <name evidence="2" type="ORF">F5972_24355</name>
</gene>
<protein>
    <submittedName>
        <fullName evidence="2">STAS domain-containing protein</fullName>
    </submittedName>
</protein>
<reference evidence="2 3" key="1">
    <citation type="submission" date="2019-09" db="EMBL/GenBank/DDBJ databases">
        <title>Screening of Novel Bioactive Compounds from Soil-Associated.</title>
        <authorList>
            <person name="Gong X."/>
        </authorList>
    </citation>
    <scope>NUCLEOTIDE SEQUENCE [LARGE SCALE GENOMIC DNA]</scope>
    <source>
        <strain evidence="2 3">Gxj-6</strain>
    </source>
</reference>
<dbReference type="AlphaFoldDB" id="A0A5J5JZD8"/>
<dbReference type="Proteomes" id="UP000327011">
    <property type="component" value="Unassembled WGS sequence"/>
</dbReference>
<evidence type="ECO:0000313" key="3">
    <source>
        <dbReference type="Proteomes" id="UP000327011"/>
    </source>
</evidence>
<keyword evidence="3" id="KW-1185">Reference proteome</keyword>
<comment type="caution">
    <text evidence="2">The sequence shown here is derived from an EMBL/GenBank/DDBJ whole genome shotgun (WGS) entry which is preliminary data.</text>
</comment>
<dbReference type="Gene3D" id="3.30.750.24">
    <property type="entry name" value="STAS domain"/>
    <property type="match status" value="1"/>
</dbReference>
<organism evidence="2 3">
    <name type="scientific">Microbispora cellulosiformans</name>
    <dbReference type="NCBI Taxonomy" id="2614688"/>
    <lineage>
        <taxon>Bacteria</taxon>
        <taxon>Bacillati</taxon>
        <taxon>Actinomycetota</taxon>
        <taxon>Actinomycetes</taxon>
        <taxon>Streptosporangiales</taxon>
        <taxon>Streptosporangiaceae</taxon>
        <taxon>Microbispora</taxon>
    </lineage>
</organism>
<proteinExistence type="predicted"/>
<name>A0A5J5JZD8_9ACTN</name>
<sequence>MQDTPPLLVEYVTPEPGTARLVLTGELDYTTVDEAAEEADKVLADNPRVIELDLAGLRFVDSSGIAVVMNLYRGAEERGAAFRIVALTTYLRHLLQVISLDDVFDLPEQASD</sequence>
<accession>A0A5J5JZD8</accession>
<dbReference type="Pfam" id="PF13466">
    <property type="entry name" value="STAS_2"/>
    <property type="match status" value="1"/>
</dbReference>
<evidence type="ECO:0000259" key="1">
    <source>
        <dbReference type="PROSITE" id="PS50801"/>
    </source>
</evidence>
<dbReference type="InterPro" id="IPR036513">
    <property type="entry name" value="STAS_dom_sf"/>
</dbReference>
<dbReference type="EMBL" id="VYTZ01000008">
    <property type="protein sequence ID" value="KAA9376536.1"/>
    <property type="molecule type" value="Genomic_DNA"/>
</dbReference>
<dbReference type="RefSeq" id="WP_150936180.1">
    <property type="nucleotide sequence ID" value="NZ_VYTZ01000008.1"/>
</dbReference>
<dbReference type="GO" id="GO:0043856">
    <property type="term" value="F:anti-sigma factor antagonist activity"/>
    <property type="evidence" value="ECO:0007669"/>
    <property type="project" value="TreeGrafter"/>
</dbReference>
<dbReference type="PANTHER" id="PTHR33495">
    <property type="entry name" value="ANTI-SIGMA FACTOR ANTAGONIST TM_1081-RELATED-RELATED"/>
    <property type="match status" value="1"/>
</dbReference>
<evidence type="ECO:0000313" key="2">
    <source>
        <dbReference type="EMBL" id="KAA9376536.1"/>
    </source>
</evidence>
<dbReference type="InterPro" id="IPR002645">
    <property type="entry name" value="STAS_dom"/>
</dbReference>
<dbReference type="SUPFAM" id="SSF52091">
    <property type="entry name" value="SpoIIaa-like"/>
    <property type="match status" value="1"/>
</dbReference>
<dbReference type="InterPro" id="IPR058548">
    <property type="entry name" value="MlaB-like_STAS"/>
</dbReference>
<dbReference type="CDD" id="cd07043">
    <property type="entry name" value="STAS_anti-anti-sigma_factors"/>
    <property type="match status" value="1"/>
</dbReference>
<dbReference type="PROSITE" id="PS50801">
    <property type="entry name" value="STAS"/>
    <property type="match status" value="1"/>
</dbReference>
<feature type="domain" description="STAS" evidence="1">
    <location>
        <begin position="8"/>
        <end position="112"/>
    </location>
</feature>